<keyword evidence="1" id="KW-1133">Transmembrane helix</keyword>
<feature type="transmembrane region" description="Helical" evidence="1">
    <location>
        <begin position="223"/>
        <end position="244"/>
    </location>
</feature>
<dbReference type="EMBL" id="BA000059">
    <property type="protein sequence ID" value="BAO05219.1"/>
    <property type="molecule type" value="Genomic_DNA"/>
</dbReference>
<sequence>MNKKPNPFLEKGIKKSKFLNEDKAMTIKGTYNKTFILLLLLTISFIFSWNKIDSLSQTMIDDSASLRFILIIGLTTSIVLAFTTIFKPKVSPITSPMYAITEGVLLGIASKFTDLSYPGIVLPAVLLTIAMAISTLLLYRSIGPINKKIVTGIIIATGGILILNLFSLILSLAFGIKIPLYKGGIIGIIFSLLVIVIAALNLIVDLDSINELAYYGAPKYMEWYSAFGVLVTLVWLYLEILDLIQKLKEN</sequence>
<dbReference type="RefSeq" id="WP_030032411.1">
    <property type="nucleotide sequence ID" value="NZ_BA000059.1"/>
</dbReference>
<proteinExistence type="predicted"/>
<dbReference type="Proteomes" id="UP000054164">
    <property type="component" value="Unassembled WGS sequence"/>
</dbReference>
<feature type="transmembrane region" description="Helical" evidence="1">
    <location>
        <begin position="183"/>
        <end position="203"/>
    </location>
</feature>
<protein>
    <recommendedName>
        <fullName evidence="3">Bax inhibitor-1/YccA family protein</fullName>
    </recommendedName>
</protein>
<dbReference type="HOGENOM" id="CLU_074030_1_0_9"/>
<organism evidence="2">
    <name type="scientific">Clostridium botulinum B str. Osaka05</name>
    <dbReference type="NCBI Taxonomy" id="1407017"/>
    <lineage>
        <taxon>Bacteria</taxon>
        <taxon>Bacillati</taxon>
        <taxon>Bacillota</taxon>
        <taxon>Clostridia</taxon>
        <taxon>Eubacteriales</taxon>
        <taxon>Clostridiaceae</taxon>
        <taxon>Clostridium</taxon>
    </lineage>
</organism>
<feature type="transmembrane region" description="Helical" evidence="1">
    <location>
        <begin position="35"/>
        <end position="52"/>
    </location>
</feature>
<accession>A0A060NA14</accession>
<dbReference type="InterPro" id="IPR010539">
    <property type="entry name" value="BaxI_1-like"/>
</dbReference>
<dbReference type="PIRSF" id="PIRSF009160">
    <property type="entry name" value="UCP009160"/>
    <property type="match status" value="1"/>
</dbReference>
<gene>
    <name evidence="2" type="ORF">CBO05P2_194</name>
</gene>
<feature type="transmembrane region" description="Helical" evidence="1">
    <location>
        <begin position="151"/>
        <end position="176"/>
    </location>
</feature>
<dbReference type="Pfam" id="PF12811">
    <property type="entry name" value="BaxI_1"/>
    <property type="match status" value="1"/>
</dbReference>
<feature type="transmembrane region" description="Helical" evidence="1">
    <location>
        <begin position="64"/>
        <end position="86"/>
    </location>
</feature>
<keyword evidence="1" id="KW-0472">Membrane</keyword>
<dbReference type="PANTHER" id="PTHR41282">
    <property type="entry name" value="CONSERVED TRANSMEMBRANE PROTEIN-RELATED"/>
    <property type="match status" value="1"/>
</dbReference>
<evidence type="ECO:0000256" key="1">
    <source>
        <dbReference type="SAM" id="Phobius"/>
    </source>
</evidence>
<reference evidence="2" key="1">
    <citation type="submission" date="2013-10" db="EMBL/GenBank/DDBJ databases">
        <title>Draft genome sequence of Clostridium botulinum type B strain Osaka05.</title>
        <authorList>
            <person name="Sakaguchi Y."/>
            <person name="Hosomi K."/>
            <person name="Uchiyama J."/>
            <person name="Ogura Y."/>
            <person name="Sakaguchi M."/>
            <person name="Kohda T."/>
            <person name="Mukamoto M."/>
            <person name="Misawa N."/>
            <person name="Matsuzaki S."/>
            <person name="Hayashi T."/>
            <person name="Kozaki S."/>
        </authorList>
    </citation>
    <scope>NUCLEOTIDE SEQUENCE</scope>
    <source>
        <strain evidence="2">Osaka05</strain>
    </source>
</reference>
<evidence type="ECO:0000313" key="2">
    <source>
        <dbReference type="EMBL" id="BAO05219.1"/>
    </source>
</evidence>
<dbReference type="AlphaFoldDB" id="A0A060NA14"/>
<name>A0A060NA14_CLOBO</name>
<evidence type="ECO:0008006" key="3">
    <source>
        <dbReference type="Google" id="ProtNLM"/>
    </source>
</evidence>
<feature type="transmembrane region" description="Helical" evidence="1">
    <location>
        <begin position="120"/>
        <end position="139"/>
    </location>
</feature>
<keyword evidence="1" id="KW-0812">Transmembrane</keyword>
<dbReference type="PANTHER" id="PTHR41282:SF1">
    <property type="entry name" value="CONSERVED TRANSMEMBRANE PROTEIN-RELATED"/>
    <property type="match status" value="1"/>
</dbReference>